<dbReference type="EMBL" id="JBGUAW010000010">
    <property type="protein sequence ID" value="MFA9462062.1"/>
    <property type="molecule type" value="Genomic_DNA"/>
</dbReference>
<keyword evidence="1" id="KW-1133">Transmembrane helix</keyword>
<dbReference type="RefSeq" id="WP_373656848.1">
    <property type="nucleotide sequence ID" value="NZ_JBGUAW010000010.1"/>
</dbReference>
<organism evidence="3 4">
    <name type="scientific">Thiohalorhabdus methylotrophus</name>
    <dbReference type="NCBI Taxonomy" id="3242694"/>
    <lineage>
        <taxon>Bacteria</taxon>
        <taxon>Pseudomonadati</taxon>
        <taxon>Pseudomonadota</taxon>
        <taxon>Gammaproteobacteria</taxon>
        <taxon>Thiohalorhabdales</taxon>
        <taxon>Thiohalorhabdaceae</taxon>
        <taxon>Thiohalorhabdus</taxon>
    </lineage>
</organism>
<dbReference type="InterPro" id="IPR007890">
    <property type="entry name" value="CHASE2"/>
</dbReference>
<feature type="transmembrane region" description="Helical" evidence="1">
    <location>
        <begin position="349"/>
        <end position="369"/>
    </location>
</feature>
<dbReference type="SMART" id="SM00044">
    <property type="entry name" value="CYCc"/>
    <property type="match status" value="1"/>
</dbReference>
<dbReference type="SMART" id="SM01080">
    <property type="entry name" value="CHASE2"/>
    <property type="match status" value="1"/>
</dbReference>
<protein>
    <submittedName>
        <fullName evidence="3">CHASE2 domain-containing protein</fullName>
    </submittedName>
</protein>
<accession>A0ABV4TXK8</accession>
<proteinExistence type="predicted"/>
<reference evidence="3 4" key="1">
    <citation type="submission" date="2024-08" db="EMBL/GenBank/DDBJ databases">
        <title>Whole-genome sequencing of halo(alkali)philic microorganisms from hypersaline lakes.</title>
        <authorList>
            <person name="Sorokin D.Y."/>
            <person name="Merkel A.Y."/>
            <person name="Messina E."/>
            <person name="Yakimov M."/>
        </authorList>
    </citation>
    <scope>NUCLEOTIDE SEQUENCE [LARGE SCALE GENOMIC DNA]</scope>
    <source>
        <strain evidence="3 4">Cl-TMA</strain>
    </source>
</reference>
<dbReference type="CDD" id="cd07302">
    <property type="entry name" value="CHD"/>
    <property type="match status" value="1"/>
</dbReference>
<evidence type="ECO:0000259" key="2">
    <source>
        <dbReference type="PROSITE" id="PS50125"/>
    </source>
</evidence>
<feature type="transmembrane region" description="Helical" evidence="1">
    <location>
        <begin position="323"/>
        <end position="342"/>
    </location>
</feature>
<sequence length="679" mass="74363">MNRDLVARYGAALLLVTLLGTAWQLRLPPLHSLSLQANDLKYRLRDTGAPDSVVFLAVDEKSVNQLGRWPWERRLLARGLDRLDQARVVVLDMVFSEAARPKDDRRLAAVLRDLGNTVCGFFLRRRASERLSAEERQWLTRSTLERVPAGPLPFPELPYAEANIGALLRACPLNAAFSTSPDADGIFRRYPLAFIHRGRVYPSLGVQGLRLFHNRDFRIRERGRGFTGLHMDRRLAVDDQGMTRLNFYPRESYRRISFIDLLRGEVSPELFRGKAVVVGITEAGLSDIRSSPLGAVPGGLLHYTFLANFLNGDLLRTSPRLDWGLLLLLGLLPAAASHAFEARHKLRTALYLGAGTVAVSGIGWAFVAHDLWLEGFYPLMALGLSAVGCESLLFRSRERESRFVRRAFRAYVSEDLLRGLSRRPGSLVLGGETRELSVLFADLRGFTSLSEGMDPQELIGRLNDLFTPVTEAVQEQGGFVDKFIGDAVMALFNAPVDLADHPRAACRSALAMAAVLEAINRRGSAAPGGELDMGIGVHTGSAVVGNVGSRQRFNYTALGDSVNVAARLEGLNKVYGTRILISGAVQSCLDDAFTTRYLETVQVKGRQTTVAVHELLPPGAEARLRAALDAHALLRAPSSRGLGEWVVAAAITGDRVARWRLGLLGRSRPPAALLPSGTG</sequence>
<dbReference type="PROSITE" id="PS50125">
    <property type="entry name" value="GUANYLATE_CYCLASE_2"/>
    <property type="match status" value="1"/>
</dbReference>
<keyword evidence="1" id="KW-0812">Transmembrane</keyword>
<feature type="transmembrane region" description="Helical" evidence="1">
    <location>
        <begin position="375"/>
        <end position="394"/>
    </location>
</feature>
<keyword evidence="4" id="KW-1185">Reference proteome</keyword>
<evidence type="ECO:0000256" key="1">
    <source>
        <dbReference type="SAM" id="Phobius"/>
    </source>
</evidence>
<dbReference type="SUPFAM" id="SSF55073">
    <property type="entry name" value="Nucleotide cyclase"/>
    <property type="match status" value="1"/>
</dbReference>
<feature type="domain" description="Guanylate cyclase" evidence="2">
    <location>
        <begin position="437"/>
        <end position="569"/>
    </location>
</feature>
<evidence type="ECO:0000313" key="4">
    <source>
        <dbReference type="Proteomes" id="UP001575181"/>
    </source>
</evidence>
<dbReference type="Pfam" id="PF00211">
    <property type="entry name" value="Guanylate_cyc"/>
    <property type="match status" value="1"/>
</dbReference>
<comment type="caution">
    <text evidence="3">The sequence shown here is derived from an EMBL/GenBank/DDBJ whole genome shotgun (WGS) entry which is preliminary data.</text>
</comment>
<dbReference type="PANTHER" id="PTHR43081:SF1">
    <property type="entry name" value="ADENYLATE CYCLASE, TERMINAL-DIFFERENTIATION SPECIFIC"/>
    <property type="match status" value="1"/>
</dbReference>
<dbReference type="InterPro" id="IPR050697">
    <property type="entry name" value="Adenylyl/Guanylyl_Cyclase_3/4"/>
</dbReference>
<dbReference type="Gene3D" id="3.30.70.1230">
    <property type="entry name" value="Nucleotide cyclase"/>
    <property type="match status" value="1"/>
</dbReference>
<name>A0ABV4TXK8_9GAMM</name>
<dbReference type="PANTHER" id="PTHR43081">
    <property type="entry name" value="ADENYLATE CYCLASE, TERMINAL-DIFFERENTIATION SPECIFIC-RELATED"/>
    <property type="match status" value="1"/>
</dbReference>
<dbReference type="InterPro" id="IPR029787">
    <property type="entry name" value="Nucleotide_cyclase"/>
</dbReference>
<dbReference type="Proteomes" id="UP001575181">
    <property type="component" value="Unassembled WGS sequence"/>
</dbReference>
<keyword evidence="1" id="KW-0472">Membrane</keyword>
<gene>
    <name evidence="3" type="ORF">ACERLL_14660</name>
</gene>
<evidence type="ECO:0000313" key="3">
    <source>
        <dbReference type="EMBL" id="MFA9462062.1"/>
    </source>
</evidence>
<dbReference type="Pfam" id="PF05226">
    <property type="entry name" value="CHASE2"/>
    <property type="match status" value="1"/>
</dbReference>
<dbReference type="InterPro" id="IPR001054">
    <property type="entry name" value="A/G_cyclase"/>
</dbReference>